<dbReference type="EMBL" id="UWXJ01000001">
    <property type="protein sequence ID" value="VCY81458.1"/>
    <property type="molecule type" value="Genomic_DNA"/>
</dbReference>
<accession>A0A3P5DIA6</accession>
<evidence type="ECO:0000313" key="1">
    <source>
        <dbReference type="EMBL" id="VCY81458.1"/>
    </source>
</evidence>
<reference evidence="1 2" key="1">
    <citation type="submission" date="2018-10" db="EMBL/GenBank/DDBJ databases">
        <authorList>
            <person name="Noll B N."/>
        </authorList>
    </citation>
    <scope>NUCLEOTIDE SEQUENCE [LARGE SCALE GENOMIC DNA]</scope>
    <source>
        <strain evidence="1">Ecoli022</strain>
    </source>
</reference>
<gene>
    <name evidence="1" type="ORF">BANRA_00077</name>
</gene>
<name>A0A3P5DIA6_ECOLX</name>
<dbReference type="AlphaFoldDB" id="A0A3P5DIA6"/>
<dbReference type="Proteomes" id="UP000281521">
    <property type="component" value="Unassembled WGS sequence"/>
</dbReference>
<organism evidence="1 2">
    <name type="scientific">Escherichia coli</name>
    <dbReference type="NCBI Taxonomy" id="562"/>
    <lineage>
        <taxon>Bacteria</taxon>
        <taxon>Pseudomonadati</taxon>
        <taxon>Pseudomonadota</taxon>
        <taxon>Gammaproteobacteria</taxon>
        <taxon>Enterobacterales</taxon>
        <taxon>Enterobacteriaceae</taxon>
        <taxon>Escherichia</taxon>
    </lineage>
</organism>
<proteinExistence type="predicted"/>
<evidence type="ECO:0000313" key="2">
    <source>
        <dbReference type="Proteomes" id="UP000281521"/>
    </source>
</evidence>
<protein>
    <submittedName>
        <fullName evidence="1">Uncharacterized protein</fullName>
    </submittedName>
</protein>
<sequence>MRAVTTTPVGMTGAFLTFFPVIVGLPRYYGVSAPTTAFRGLLSVTHVTGRISY</sequence>